<dbReference type="InterPro" id="IPR023205">
    <property type="entry name" value="DsbA/DsbL"/>
</dbReference>
<feature type="chain" id="PRO_5016582244" description="Thiol:disulfide interchange protein DsbA" evidence="7">
    <location>
        <begin position="21"/>
        <end position="251"/>
    </location>
</feature>
<dbReference type="PANTHER" id="PTHR35891:SF2">
    <property type="entry name" value="THIOL:DISULFIDE INTERCHANGE PROTEIN DSBA"/>
    <property type="match status" value="1"/>
</dbReference>
<feature type="disulfide bond" description="Redox-active" evidence="6">
    <location>
        <begin position="51"/>
        <end position="54"/>
    </location>
</feature>
<name>A0A380AGY8_9GAMM</name>
<dbReference type="GO" id="GO:0016491">
    <property type="term" value="F:oxidoreductase activity"/>
    <property type="evidence" value="ECO:0007669"/>
    <property type="project" value="InterPro"/>
</dbReference>
<dbReference type="InterPro" id="IPR050824">
    <property type="entry name" value="Thiol_disulfide_DsbA"/>
</dbReference>
<accession>A0A380AGY8</accession>
<dbReference type="InterPro" id="IPR036249">
    <property type="entry name" value="Thioredoxin-like_sf"/>
</dbReference>
<dbReference type="Pfam" id="PF01323">
    <property type="entry name" value="DSBA"/>
    <property type="match status" value="1"/>
</dbReference>
<evidence type="ECO:0000256" key="2">
    <source>
        <dbReference type="ARBA" id="ARBA00013831"/>
    </source>
</evidence>
<gene>
    <name evidence="9" type="primary">dsbA_2</name>
    <name evidence="9" type="ORF">NCTC10736_02330</name>
</gene>
<evidence type="ECO:0000313" key="10">
    <source>
        <dbReference type="Proteomes" id="UP000255061"/>
    </source>
</evidence>
<dbReference type="EMBL" id="UGYV01000001">
    <property type="protein sequence ID" value="SUI80828.1"/>
    <property type="molecule type" value="Genomic_DNA"/>
</dbReference>
<dbReference type="AlphaFoldDB" id="A0A380AGY8"/>
<dbReference type="SUPFAM" id="SSF52833">
    <property type="entry name" value="Thioredoxin-like"/>
    <property type="match status" value="1"/>
</dbReference>
<evidence type="ECO:0000256" key="6">
    <source>
        <dbReference type="PIRSR" id="PIRSR001488-1"/>
    </source>
</evidence>
<feature type="signal peptide" evidence="7">
    <location>
        <begin position="1"/>
        <end position="20"/>
    </location>
</feature>
<dbReference type="NCBIfam" id="TIGR03501">
    <property type="entry name" value="GlyGly_CTERM"/>
    <property type="match status" value="1"/>
</dbReference>
<protein>
    <recommendedName>
        <fullName evidence="2">Thiol:disulfide interchange protein DsbA</fullName>
    </recommendedName>
</protein>
<evidence type="ECO:0000256" key="3">
    <source>
        <dbReference type="ARBA" id="ARBA00022729"/>
    </source>
</evidence>
<dbReference type="RefSeq" id="WP_115406282.1">
    <property type="nucleotide sequence ID" value="NZ_UGYV01000001.1"/>
</dbReference>
<dbReference type="PIRSF" id="PIRSF001488">
    <property type="entry name" value="Tdi_protein"/>
    <property type="match status" value="1"/>
</dbReference>
<reference evidence="9 10" key="1">
    <citation type="submission" date="2018-06" db="EMBL/GenBank/DDBJ databases">
        <authorList>
            <consortium name="Pathogen Informatics"/>
            <person name="Doyle S."/>
        </authorList>
    </citation>
    <scope>NUCLEOTIDE SEQUENCE [LARGE SCALE GENOMIC DNA]</scope>
    <source>
        <strain evidence="9 10">NCTC10736</strain>
    </source>
</reference>
<feature type="domain" description="DSBA-like thioredoxin" evidence="8">
    <location>
        <begin position="43"/>
        <end position="208"/>
    </location>
</feature>
<dbReference type="InterPro" id="IPR020008">
    <property type="entry name" value="GlyGly_CTERM"/>
</dbReference>
<comment type="similarity">
    <text evidence="1">Belongs to the thioredoxin family. DsbA subfamily.</text>
</comment>
<evidence type="ECO:0000256" key="7">
    <source>
        <dbReference type="SAM" id="SignalP"/>
    </source>
</evidence>
<evidence type="ECO:0000256" key="5">
    <source>
        <dbReference type="ARBA" id="ARBA00023284"/>
    </source>
</evidence>
<dbReference type="Gene3D" id="3.40.30.10">
    <property type="entry name" value="Glutaredoxin"/>
    <property type="match status" value="1"/>
</dbReference>
<dbReference type="Proteomes" id="UP000255061">
    <property type="component" value="Unassembled WGS sequence"/>
</dbReference>
<evidence type="ECO:0000256" key="1">
    <source>
        <dbReference type="ARBA" id="ARBA00005791"/>
    </source>
</evidence>
<dbReference type="InterPro" id="IPR001853">
    <property type="entry name" value="DSBA-like_thioredoxin_dom"/>
</dbReference>
<organism evidence="9 10">
    <name type="scientific">Shewanella morhuae</name>
    <dbReference type="NCBI Taxonomy" id="365591"/>
    <lineage>
        <taxon>Bacteria</taxon>
        <taxon>Pseudomonadati</taxon>
        <taxon>Pseudomonadota</taxon>
        <taxon>Gammaproteobacteria</taxon>
        <taxon>Alteromonadales</taxon>
        <taxon>Shewanellaceae</taxon>
        <taxon>Shewanella</taxon>
    </lineage>
</organism>
<proteinExistence type="inferred from homology"/>
<evidence type="ECO:0000259" key="8">
    <source>
        <dbReference type="Pfam" id="PF01323"/>
    </source>
</evidence>
<evidence type="ECO:0000313" key="9">
    <source>
        <dbReference type="EMBL" id="SUI80828.1"/>
    </source>
</evidence>
<keyword evidence="5" id="KW-0676">Redox-active center</keyword>
<keyword evidence="4" id="KW-1015">Disulfide bond</keyword>
<keyword evidence="3 7" id="KW-0732">Signal</keyword>
<sequence>MIKQLALAVTLVITPLSSFAANFVEGTHYTQISTKAPSSEPKLTEFYSFYCHNCFNMETNYLPDIKANLNQKVSFDSKHVDFMNSDIGTEVMRSLAVIQSVDNKDALTHAMFSAIQGVEGQNGHDHSAAGHEHEQQINNRDDIKKIFATLGVDAAQYDKIADSQSTNEKLALWRTQQNEFKIESVPAFIVNDKYAVNLSSIKTLDELIGLINYLAIEKDIAPAKTSSGGSLGGLFLAFAAVIGITRQRRFN</sequence>
<dbReference type="PANTHER" id="PTHR35891">
    <property type="entry name" value="THIOL:DISULFIDE INTERCHANGE PROTEIN DSBA"/>
    <property type="match status" value="1"/>
</dbReference>
<evidence type="ECO:0000256" key="4">
    <source>
        <dbReference type="ARBA" id="ARBA00023157"/>
    </source>
</evidence>
<dbReference type="CDD" id="cd03019">
    <property type="entry name" value="DsbA_DsbA"/>
    <property type="match status" value="1"/>
</dbReference>